<dbReference type="EMBL" id="CAJNOJ010000020">
    <property type="protein sequence ID" value="CAF0838996.1"/>
    <property type="molecule type" value="Genomic_DNA"/>
</dbReference>
<comment type="subcellular location">
    <subcellularLocation>
        <location evidence="2">Basolateral cell membrane</location>
        <topology evidence="2">Multi-pass membrane protein</topology>
    </subcellularLocation>
    <subcellularLocation>
        <location evidence="3">Cytoplasmic vesicle</location>
        <location evidence="3">Secretory vesicle membrane</location>
        <topology evidence="3">Multi-pass membrane protein</topology>
    </subcellularLocation>
    <subcellularLocation>
        <location evidence="1">Cytoplasmic vesicle</location>
        <location evidence="1">Secretory vesicle</location>
        <location evidence="1">Synaptic vesicle membrane</location>
    </subcellularLocation>
    <subcellularLocation>
        <location evidence="4">Lysosome membrane</location>
    </subcellularLocation>
</comment>
<feature type="transmembrane region" description="Helical" evidence="27">
    <location>
        <begin position="176"/>
        <end position="196"/>
    </location>
</feature>
<feature type="transmembrane region" description="Helical" evidence="27">
    <location>
        <begin position="498"/>
        <end position="521"/>
    </location>
</feature>
<evidence type="ECO:0000313" key="30">
    <source>
        <dbReference type="Proteomes" id="UP000663852"/>
    </source>
</evidence>
<comment type="catalytic activity">
    <reaction evidence="16">
        <text>L-aspartate(out) = L-aspartate(in)</text>
        <dbReference type="Rhea" id="RHEA:66332"/>
        <dbReference type="ChEBI" id="CHEBI:29991"/>
    </reaction>
    <physiologicalReaction direction="left-to-right" evidence="16">
        <dbReference type="Rhea" id="RHEA:66333"/>
    </physiologicalReaction>
</comment>
<evidence type="ECO:0000256" key="22">
    <source>
        <dbReference type="ARBA" id="ARBA00069713"/>
    </source>
</evidence>
<evidence type="ECO:0000256" key="21">
    <source>
        <dbReference type="ARBA" id="ARBA00056891"/>
    </source>
</evidence>
<evidence type="ECO:0000256" key="3">
    <source>
        <dbReference type="ARBA" id="ARBA00004638"/>
    </source>
</evidence>
<reference evidence="29" key="1">
    <citation type="submission" date="2021-02" db="EMBL/GenBank/DDBJ databases">
        <authorList>
            <person name="Nowell W R."/>
        </authorList>
    </citation>
    <scope>NUCLEOTIDE SEQUENCE</scope>
</reference>
<comment type="function">
    <text evidence="21">Receptor for CM101, a polysaccharide produced by group B Streptococcus with antipathoangiogenic properties.</text>
</comment>
<evidence type="ECO:0000256" key="20">
    <source>
        <dbReference type="ARBA" id="ARBA00051612"/>
    </source>
</evidence>
<feature type="domain" description="Major facilitator superfamily (MFS) profile" evidence="28">
    <location>
        <begin position="104"/>
        <end position="525"/>
    </location>
</feature>
<evidence type="ECO:0000256" key="15">
    <source>
        <dbReference type="ARBA" id="ARBA00050101"/>
    </source>
</evidence>
<evidence type="ECO:0000256" key="11">
    <source>
        <dbReference type="ARBA" id="ARBA00023136"/>
    </source>
</evidence>
<accession>A0A813VAI3</accession>
<dbReference type="InterPro" id="IPR011701">
    <property type="entry name" value="MFS"/>
</dbReference>
<evidence type="ECO:0000256" key="7">
    <source>
        <dbReference type="ARBA" id="ARBA00022692"/>
    </source>
</evidence>
<proteinExistence type="predicted"/>
<evidence type="ECO:0000256" key="26">
    <source>
        <dbReference type="SAM" id="MobiDB-lite"/>
    </source>
</evidence>
<comment type="catalytic activity">
    <reaction evidence="19">
        <text>L-glutamate(out) = L-glutamate(in)</text>
        <dbReference type="Rhea" id="RHEA:66336"/>
        <dbReference type="ChEBI" id="CHEBI:29985"/>
    </reaction>
    <physiologicalReaction direction="left-to-right" evidence="19">
        <dbReference type="Rhea" id="RHEA:66337"/>
    </physiologicalReaction>
</comment>
<evidence type="ECO:0000256" key="10">
    <source>
        <dbReference type="ARBA" id="ARBA00023018"/>
    </source>
</evidence>
<evidence type="ECO:0000256" key="17">
    <source>
        <dbReference type="ARBA" id="ARBA00050625"/>
    </source>
</evidence>
<feature type="transmembrane region" description="Helical" evidence="27">
    <location>
        <begin position="149"/>
        <end position="169"/>
    </location>
</feature>
<comment type="catalytic activity">
    <reaction evidence="18">
        <text>N-acetyl-L-aspartyl-L-glutamate(out) = N-acetyl-L-aspartyl-L-glutamate(in)</text>
        <dbReference type="Rhea" id="RHEA:72599"/>
        <dbReference type="ChEBI" id="CHEBI:76931"/>
    </reaction>
    <physiologicalReaction direction="left-to-right" evidence="18">
        <dbReference type="Rhea" id="RHEA:72600"/>
    </physiologicalReaction>
</comment>
<keyword evidence="9 27" id="KW-1133">Transmembrane helix</keyword>
<evidence type="ECO:0000256" key="23">
    <source>
        <dbReference type="ARBA" id="ARBA00080244"/>
    </source>
</evidence>
<evidence type="ECO:0000259" key="28">
    <source>
        <dbReference type="PROSITE" id="PS50850"/>
    </source>
</evidence>
<keyword evidence="11 27" id="KW-0472">Membrane</keyword>
<dbReference type="CDD" id="cd17318">
    <property type="entry name" value="MFS_SLC17"/>
    <property type="match status" value="1"/>
</dbReference>
<comment type="catalytic activity">
    <reaction evidence="17">
        <text>N-acetylneuraminate(in) + H(+)(in) = N-acetylneuraminate(out) + H(+)(out)</text>
        <dbReference type="Rhea" id="RHEA:28987"/>
        <dbReference type="ChEBI" id="CHEBI:15378"/>
        <dbReference type="ChEBI" id="CHEBI:35418"/>
    </reaction>
    <physiologicalReaction direction="right-to-left" evidence="17">
        <dbReference type="Rhea" id="RHEA:28989"/>
    </physiologicalReaction>
</comment>
<keyword evidence="5" id="KW-0813">Transport</keyword>
<evidence type="ECO:0000256" key="27">
    <source>
        <dbReference type="SAM" id="Phobius"/>
    </source>
</evidence>
<keyword evidence="12" id="KW-0325">Glycoprotein</keyword>
<feature type="transmembrane region" description="Helical" evidence="27">
    <location>
        <begin position="432"/>
        <end position="455"/>
    </location>
</feature>
<feature type="transmembrane region" description="Helical" evidence="27">
    <location>
        <begin position="271"/>
        <end position="291"/>
    </location>
</feature>
<dbReference type="PANTHER" id="PTHR11662:SF399">
    <property type="entry name" value="FI19708P1-RELATED"/>
    <property type="match status" value="1"/>
</dbReference>
<keyword evidence="14" id="KW-0968">Cytoplasmic vesicle</keyword>
<feature type="transmembrane region" description="Helical" evidence="27">
    <location>
        <begin position="202"/>
        <end position="226"/>
    </location>
</feature>
<protein>
    <recommendedName>
        <fullName evidence="22">Sialin</fullName>
    </recommendedName>
    <alternativeName>
        <fullName evidence="25">H(+)/nitrate cotransporter</fullName>
    </alternativeName>
    <alternativeName>
        <fullName evidence="23">H(+)/sialic acid cotransporter</fullName>
    </alternativeName>
    <alternativeName>
        <fullName evidence="24">Vesicular excitatory amino acid transporter</fullName>
    </alternativeName>
</protein>
<dbReference type="Gene3D" id="1.20.1250.20">
    <property type="entry name" value="MFS general substrate transporter like domains"/>
    <property type="match status" value="2"/>
</dbReference>
<evidence type="ECO:0000313" key="29">
    <source>
        <dbReference type="EMBL" id="CAF0838996.1"/>
    </source>
</evidence>
<feature type="transmembrane region" description="Helical" evidence="27">
    <location>
        <begin position="83"/>
        <end position="112"/>
    </location>
</feature>
<evidence type="ECO:0000256" key="6">
    <source>
        <dbReference type="ARBA" id="ARBA00022475"/>
    </source>
</evidence>
<keyword evidence="10" id="KW-0770">Synapse</keyword>
<evidence type="ECO:0000256" key="25">
    <source>
        <dbReference type="ARBA" id="ARBA00081925"/>
    </source>
</evidence>
<evidence type="ECO:0000256" key="18">
    <source>
        <dbReference type="ARBA" id="ARBA00051403"/>
    </source>
</evidence>
<keyword evidence="13" id="KW-0458">Lysosome</keyword>
<dbReference type="Pfam" id="PF07690">
    <property type="entry name" value="MFS_1"/>
    <property type="match status" value="1"/>
</dbReference>
<organism evidence="29 30">
    <name type="scientific">Adineta ricciae</name>
    <name type="common">Rotifer</name>
    <dbReference type="NCBI Taxonomy" id="249248"/>
    <lineage>
        <taxon>Eukaryota</taxon>
        <taxon>Metazoa</taxon>
        <taxon>Spiralia</taxon>
        <taxon>Gnathifera</taxon>
        <taxon>Rotifera</taxon>
        <taxon>Eurotatoria</taxon>
        <taxon>Bdelloidea</taxon>
        <taxon>Adinetida</taxon>
        <taxon>Adinetidae</taxon>
        <taxon>Adineta</taxon>
    </lineage>
</organism>
<evidence type="ECO:0000256" key="14">
    <source>
        <dbReference type="ARBA" id="ARBA00023329"/>
    </source>
</evidence>
<dbReference type="InterPro" id="IPR050382">
    <property type="entry name" value="MFS_Na/Anion_cotransporter"/>
</dbReference>
<keyword evidence="6" id="KW-1003">Cell membrane</keyword>
<dbReference type="PANTHER" id="PTHR11662">
    <property type="entry name" value="SOLUTE CARRIER FAMILY 17"/>
    <property type="match status" value="1"/>
</dbReference>
<evidence type="ECO:0000256" key="1">
    <source>
        <dbReference type="ARBA" id="ARBA00004432"/>
    </source>
</evidence>
<dbReference type="Proteomes" id="UP000663852">
    <property type="component" value="Unassembled WGS sequence"/>
</dbReference>
<feature type="transmembrane region" description="Helical" evidence="27">
    <location>
        <begin position="370"/>
        <end position="387"/>
    </location>
</feature>
<name>A0A813VAI3_ADIRI</name>
<dbReference type="GO" id="GO:0016323">
    <property type="term" value="C:basolateral plasma membrane"/>
    <property type="evidence" value="ECO:0007669"/>
    <property type="project" value="UniProtKB-SubCell"/>
</dbReference>
<dbReference type="GO" id="GO:0030672">
    <property type="term" value="C:synaptic vesicle membrane"/>
    <property type="evidence" value="ECO:0007669"/>
    <property type="project" value="UniProtKB-SubCell"/>
</dbReference>
<feature type="transmembrane region" description="Helical" evidence="27">
    <location>
        <begin position="467"/>
        <end position="486"/>
    </location>
</feature>
<dbReference type="GO" id="GO:0015293">
    <property type="term" value="F:symporter activity"/>
    <property type="evidence" value="ECO:0007669"/>
    <property type="project" value="UniProtKB-KW"/>
</dbReference>
<evidence type="ECO:0000256" key="2">
    <source>
        <dbReference type="ARBA" id="ARBA00004554"/>
    </source>
</evidence>
<keyword evidence="7 27" id="KW-0812">Transmembrane</keyword>
<dbReference type="GO" id="GO:0005765">
    <property type="term" value="C:lysosomal membrane"/>
    <property type="evidence" value="ECO:0007669"/>
    <property type="project" value="UniProtKB-SubCell"/>
</dbReference>
<feature type="transmembrane region" description="Helical" evidence="27">
    <location>
        <begin position="247"/>
        <end position="265"/>
    </location>
</feature>
<comment type="catalytic activity">
    <reaction evidence="20">
        <text>D-glucuronate(out) + H(+)(out) = D-glucuronate(in) + H(+)(in)</text>
        <dbReference type="Rhea" id="RHEA:72591"/>
        <dbReference type="ChEBI" id="CHEBI:15378"/>
        <dbReference type="ChEBI" id="CHEBI:58720"/>
    </reaction>
    <physiologicalReaction direction="left-to-right" evidence="20">
        <dbReference type="Rhea" id="RHEA:72592"/>
    </physiologicalReaction>
</comment>
<feature type="transmembrane region" description="Helical" evidence="27">
    <location>
        <begin position="326"/>
        <end position="350"/>
    </location>
</feature>
<evidence type="ECO:0000256" key="19">
    <source>
        <dbReference type="ARBA" id="ARBA00051447"/>
    </source>
</evidence>
<evidence type="ECO:0000256" key="8">
    <source>
        <dbReference type="ARBA" id="ARBA00022847"/>
    </source>
</evidence>
<feature type="transmembrane region" description="Helical" evidence="27">
    <location>
        <begin position="408"/>
        <end position="426"/>
    </location>
</feature>
<evidence type="ECO:0000256" key="16">
    <source>
        <dbReference type="ARBA" id="ARBA00050554"/>
    </source>
</evidence>
<feature type="region of interest" description="Disordered" evidence="26">
    <location>
        <begin position="1"/>
        <end position="37"/>
    </location>
</feature>
<dbReference type="FunFam" id="1.20.1250.20:FF:000067">
    <property type="entry name" value="sialin isoform X2"/>
    <property type="match status" value="1"/>
</dbReference>
<evidence type="ECO:0000256" key="13">
    <source>
        <dbReference type="ARBA" id="ARBA00023228"/>
    </source>
</evidence>
<dbReference type="InterPro" id="IPR036259">
    <property type="entry name" value="MFS_trans_sf"/>
</dbReference>
<dbReference type="AlphaFoldDB" id="A0A813VAI3"/>
<dbReference type="InterPro" id="IPR020846">
    <property type="entry name" value="MFS_dom"/>
</dbReference>
<evidence type="ECO:0000256" key="12">
    <source>
        <dbReference type="ARBA" id="ARBA00023180"/>
    </source>
</evidence>
<sequence length="540" mass="59310">MRAKPSNIDSQYESDDDQNSLKHNESSPDPHYHRTVVNPYENSVGRINSVDDRERETEPLLDINKVEPVSTSYLPCTKISSRYVLAIWAFFGFFALYAMRVNLSVAIVAMVAPQSTLNRSVQACPVTKVNSTKPPPEYEFDWEPSKQGLILGAFFYGYITTQIIGGNLAEKFGAKWIFGGSILVSSILTLLTPLAARVDYRLLVAIRVIIGMASGPAFPSAAALWGQWIPASERSTVPPAAQTGTNIGIICTTPLVSVMVDGGFLGGWPSAFYVFGALSVLWFIGWCFFGFNSPNVHPRISKKELIYLNKEIVSHPTKRRRTPWKAIARCAPLYGVAINHVCFNFIYYTLLTSLPTYFSTILNFNLHQSGFTFALPYCAQFLTIIVIGQLVDRIRARKILSITVLRKAQAIIGTLGTCSFLIAIGYMGCDHIGAVICCILAVGFLGFNTCGPIIAHLDIASNYAGTLVGITNMLATIPGFVGPYVVGAITNDNQTIAAWRMIFSISAGIGAFGCIAFCILFNGEEQKWNRIDYEEESVDT</sequence>
<evidence type="ECO:0000256" key="9">
    <source>
        <dbReference type="ARBA" id="ARBA00022989"/>
    </source>
</evidence>
<dbReference type="OrthoDB" id="2985014at2759"/>
<dbReference type="GO" id="GO:0046942">
    <property type="term" value="P:carboxylic acid transport"/>
    <property type="evidence" value="ECO:0007669"/>
    <property type="project" value="UniProtKB-ARBA"/>
</dbReference>
<dbReference type="FunFam" id="1.20.1250.20:FF:000003">
    <property type="entry name" value="Solute carrier family 17 member 3"/>
    <property type="match status" value="1"/>
</dbReference>
<keyword evidence="8" id="KW-0769">Symport</keyword>
<comment type="catalytic activity">
    <reaction evidence="15">
        <text>2 nitrate(out) + H(+)(out) = 2 nitrate(in) + H(+)(in)</text>
        <dbReference type="Rhea" id="RHEA:71539"/>
        <dbReference type="ChEBI" id="CHEBI:15378"/>
        <dbReference type="ChEBI" id="CHEBI:17632"/>
    </reaction>
    <physiologicalReaction direction="left-to-right" evidence="15">
        <dbReference type="Rhea" id="RHEA:71540"/>
    </physiologicalReaction>
</comment>
<gene>
    <name evidence="29" type="ORF">EDS130_LOCUS6733</name>
</gene>
<dbReference type="PROSITE" id="PS50850">
    <property type="entry name" value="MFS"/>
    <property type="match status" value="1"/>
</dbReference>
<evidence type="ECO:0000256" key="24">
    <source>
        <dbReference type="ARBA" id="ARBA00081195"/>
    </source>
</evidence>
<dbReference type="GO" id="GO:0006820">
    <property type="term" value="P:monoatomic anion transport"/>
    <property type="evidence" value="ECO:0007669"/>
    <property type="project" value="TreeGrafter"/>
</dbReference>
<evidence type="ECO:0000256" key="5">
    <source>
        <dbReference type="ARBA" id="ARBA00022448"/>
    </source>
</evidence>
<comment type="caution">
    <text evidence="29">The sequence shown here is derived from an EMBL/GenBank/DDBJ whole genome shotgun (WGS) entry which is preliminary data.</text>
</comment>
<feature type="compositionally biased region" description="Basic and acidic residues" evidence="26">
    <location>
        <begin position="19"/>
        <end position="32"/>
    </location>
</feature>
<evidence type="ECO:0000256" key="4">
    <source>
        <dbReference type="ARBA" id="ARBA00004656"/>
    </source>
</evidence>
<dbReference type="SUPFAM" id="SSF103473">
    <property type="entry name" value="MFS general substrate transporter"/>
    <property type="match status" value="1"/>
</dbReference>